<dbReference type="Pfam" id="PF08241">
    <property type="entry name" value="Methyltransf_11"/>
    <property type="match status" value="1"/>
</dbReference>
<dbReference type="AlphaFoldDB" id="A0AA35R6P0"/>
<keyword evidence="6" id="KW-1185">Reference proteome</keyword>
<dbReference type="SUPFAM" id="SSF53335">
    <property type="entry name" value="S-adenosyl-L-methionine-dependent methyltransferases"/>
    <property type="match status" value="1"/>
</dbReference>
<evidence type="ECO:0000256" key="2">
    <source>
        <dbReference type="ARBA" id="ARBA00022603"/>
    </source>
</evidence>
<dbReference type="GO" id="GO:0032259">
    <property type="term" value="P:methylation"/>
    <property type="evidence" value="ECO:0007669"/>
    <property type="project" value="UniProtKB-KW"/>
</dbReference>
<gene>
    <name evidence="5" type="ORF">GBAR_LOCUS3881</name>
</gene>
<comment type="caution">
    <text evidence="5">The sequence shown here is derived from an EMBL/GenBank/DDBJ whole genome shotgun (WGS) entry which is preliminary data.</text>
</comment>
<evidence type="ECO:0000256" key="1">
    <source>
        <dbReference type="ARBA" id="ARBA00008361"/>
    </source>
</evidence>
<dbReference type="PANTHER" id="PTHR44942">
    <property type="entry name" value="METHYLTRANSF_11 DOMAIN-CONTAINING PROTEIN"/>
    <property type="match status" value="1"/>
</dbReference>
<dbReference type="InterPro" id="IPR029063">
    <property type="entry name" value="SAM-dependent_MTases_sf"/>
</dbReference>
<organism evidence="5 6">
    <name type="scientific">Geodia barretti</name>
    <name type="common">Barrett's horny sponge</name>
    <dbReference type="NCBI Taxonomy" id="519541"/>
    <lineage>
        <taxon>Eukaryota</taxon>
        <taxon>Metazoa</taxon>
        <taxon>Porifera</taxon>
        <taxon>Demospongiae</taxon>
        <taxon>Heteroscleromorpha</taxon>
        <taxon>Tetractinellida</taxon>
        <taxon>Astrophorina</taxon>
        <taxon>Geodiidae</taxon>
        <taxon>Geodia</taxon>
    </lineage>
</organism>
<evidence type="ECO:0000259" key="4">
    <source>
        <dbReference type="Pfam" id="PF08241"/>
    </source>
</evidence>
<dbReference type="PANTHER" id="PTHR44942:SF4">
    <property type="entry name" value="METHYLTRANSFERASE TYPE 11 DOMAIN-CONTAINING PROTEIN"/>
    <property type="match status" value="1"/>
</dbReference>
<proteinExistence type="inferred from homology"/>
<dbReference type="GO" id="GO:0008757">
    <property type="term" value="F:S-adenosylmethionine-dependent methyltransferase activity"/>
    <property type="evidence" value="ECO:0007669"/>
    <property type="project" value="InterPro"/>
</dbReference>
<reference evidence="5" key="1">
    <citation type="submission" date="2023-03" db="EMBL/GenBank/DDBJ databases">
        <authorList>
            <person name="Steffen K."/>
            <person name="Cardenas P."/>
        </authorList>
    </citation>
    <scope>NUCLEOTIDE SEQUENCE</scope>
</reference>
<accession>A0AA35R6P0</accession>
<dbReference type="InterPro" id="IPR013216">
    <property type="entry name" value="Methyltransf_11"/>
</dbReference>
<feature type="domain" description="Methyltransferase type 11" evidence="4">
    <location>
        <begin position="58"/>
        <end position="154"/>
    </location>
</feature>
<keyword evidence="3" id="KW-0808">Transferase</keyword>
<dbReference type="InterPro" id="IPR051052">
    <property type="entry name" value="Diverse_substrate_MTase"/>
</dbReference>
<dbReference type="Gene3D" id="3.40.50.150">
    <property type="entry name" value="Vaccinia Virus protein VP39"/>
    <property type="match status" value="1"/>
</dbReference>
<dbReference type="Proteomes" id="UP001174909">
    <property type="component" value="Unassembled WGS sequence"/>
</dbReference>
<comment type="similarity">
    <text evidence="1">Belongs to the methyltransferase superfamily.</text>
</comment>
<evidence type="ECO:0000256" key="3">
    <source>
        <dbReference type="ARBA" id="ARBA00022679"/>
    </source>
</evidence>
<sequence>MTQDREQTGGTLAQQMFGPQAGVYAQSKVHISDDSLESVQKLTAPITANGAAPYRWAVDIGTGAGFTAFAMAEVSENVVASDITQPMLRQVRRISGERGLPNVGLAQNAAESLPFASGSLDLITCRKAAHHFRDFEAALDEAQRTLRPGGSLVMADTVAPEDDALAKWQNDVELRRDFSHVEDRKISVIRQLLADRGLEVVGWENERVYLWFNDWVMRTKVPEEEAQALRREFQEASHELKQAFQVGEPEEDGDFLFSFPVWVFRAVKG</sequence>
<name>A0AA35R6P0_GEOBA</name>
<evidence type="ECO:0000313" key="5">
    <source>
        <dbReference type="EMBL" id="CAI8004317.1"/>
    </source>
</evidence>
<evidence type="ECO:0000313" key="6">
    <source>
        <dbReference type="Proteomes" id="UP001174909"/>
    </source>
</evidence>
<dbReference type="EMBL" id="CASHTH010000556">
    <property type="protein sequence ID" value="CAI8004317.1"/>
    <property type="molecule type" value="Genomic_DNA"/>
</dbReference>
<protein>
    <submittedName>
        <fullName evidence="5">Uncharacterized methyltransferase YcgJ</fullName>
    </submittedName>
</protein>
<dbReference type="CDD" id="cd02440">
    <property type="entry name" value="AdoMet_MTases"/>
    <property type="match status" value="1"/>
</dbReference>
<keyword evidence="2 5" id="KW-0489">Methyltransferase</keyword>